<accession>G4TSF7</accession>
<sequence length="181" mass="20161">MRLGPQRALCALQRGRSVLLQHQSTATRTISSSARRQLEPTVGAGPKDDPQIGSYPRLEGRSNQERSATGFWDQQYRRNFGETLHEQDEALNMFSPDLPHANISPMSALTQASLAFAILGGVMVVLAYTRPEMPATRRTFPRDGLVDELGGWQPNKASLPNYISKHIDTIYQAKTESLDEH</sequence>
<evidence type="ECO:0000256" key="1">
    <source>
        <dbReference type="SAM" id="MobiDB-lite"/>
    </source>
</evidence>
<proteinExistence type="predicted"/>
<dbReference type="Pfam" id="PF05821">
    <property type="entry name" value="NDUF_B8"/>
    <property type="match status" value="1"/>
</dbReference>
<keyword evidence="2" id="KW-1133">Transmembrane helix</keyword>
<feature type="region of interest" description="Disordered" evidence="1">
    <location>
        <begin position="23"/>
        <end position="72"/>
    </location>
</feature>
<dbReference type="PANTHER" id="PTHR12840">
    <property type="entry name" value="NADH-UBIQUINONE OXIDOREDUCTASE ASHI SUBUNIT"/>
    <property type="match status" value="1"/>
</dbReference>
<dbReference type="InterPro" id="IPR008699">
    <property type="entry name" value="NDUFB8"/>
</dbReference>
<dbReference type="Proteomes" id="UP000007148">
    <property type="component" value="Unassembled WGS sequence"/>
</dbReference>
<dbReference type="AlphaFoldDB" id="G4TSF7"/>
<keyword evidence="2" id="KW-0472">Membrane</keyword>
<dbReference type="InParanoid" id="G4TSF7"/>
<organism evidence="3 4">
    <name type="scientific">Serendipita indica (strain DSM 11827)</name>
    <name type="common">Root endophyte fungus</name>
    <name type="synonym">Piriformospora indica</name>
    <dbReference type="NCBI Taxonomy" id="1109443"/>
    <lineage>
        <taxon>Eukaryota</taxon>
        <taxon>Fungi</taxon>
        <taxon>Dikarya</taxon>
        <taxon>Basidiomycota</taxon>
        <taxon>Agaricomycotina</taxon>
        <taxon>Agaricomycetes</taxon>
        <taxon>Sebacinales</taxon>
        <taxon>Serendipitaceae</taxon>
        <taxon>Serendipita</taxon>
    </lineage>
</organism>
<dbReference type="HOGENOM" id="CLU_100674_1_0_1"/>
<dbReference type="OrthoDB" id="2014058at2759"/>
<comment type="caution">
    <text evidence="3">The sequence shown here is derived from an EMBL/GenBank/DDBJ whole genome shotgun (WGS) entry which is preliminary data.</text>
</comment>
<dbReference type="GO" id="GO:0005739">
    <property type="term" value="C:mitochondrion"/>
    <property type="evidence" value="ECO:0007669"/>
    <property type="project" value="InterPro"/>
</dbReference>
<keyword evidence="4" id="KW-1185">Reference proteome</keyword>
<dbReference type="EMBL" id="CAFZ01000294">
    <property type="protein sequence ID" value="CCA74250.1"/>
    <property type="molecule type" value="Genomic_DNA"/>
</dbReference>
<dbReference type="OMA" id="NIPAINR"/>
<protein>
    <submittedName>
        <fullName evidence="3">Uncharacterized protein</fullName>
    </submittedName>
</protein>
<evidence type="ECO:0000313" key="4">
    <source>
        <dbReference type="Proteomes" id="UP000007148"/>
    </source>
</evidence>
<gene>
    <name evidence="3" type="ORF">PIIN_08203</name>
</gene>
<evidence type="ECO:0000313" key="3">
    <source>
        <dbReference type="EMBL" id="CCA74250.1"/>
    </source>
</evidence>
<reference evidence="3 4" key="1">
    <citation type="journal article" date="2011" name="PLoS Pathog.">
        <title>Endophytic Life Strategies Decoded by Genome and Transcriptome Analyses of the Mutualistic Root Symbiont Piriformospora indica.</title>
        <authorList>
            <person name="Zuccaro A."/>
            <person name="Lahrmann U."/>
            <person name="Guldener U."/>
            <person name="Langen G."/>
            <person name="Pfiffi S."/>
            <person name="Biedenkopf D."/>
            <person name="Wong P."/>
            <person name="Samans B."/>
            <person name="Grimm C."/>
            <person name="Basiewicz M."/>
            <person name="Murat C."/>
            <person name="Martin F."/>
            <person name="Kogel K.H."/>
        </authorList>
    </citation>
    <scope>NUCLEOTIDE SEQUENCE [LARGE SCALE GENOMIC DNA]</scope>
    <source>
        <strain evidence="3 4">DSM 11827</strain>
    </source>
</reference>
<dbReference type="STRING" id="1109443.G4TSF7"/>
<dbReference type="eggNOG" id="ENOG502S52G">
    <property type="taxonomic scope" value="Eukaryota"/>
</dbReference>
<evidence type="ECO:0000256" key="2">
    <source>
        <dbReference type="SAM" id="Phobius"/>
    </source>
</evidence>
<feature type="compositionally biased region" description="Low complexity" evidence="1">
    <location>
        <begin position="24"/>
        <end position="35"/>
    </location>
</feature>
<keyword evidence="2" id="KW-0812">Transmembrane</keyword>
<dbReference type="PANTHER" id="PTHR12840:SF1">
    <property type="entry name" value="NADH DEHYDROGENASE [UBIQUINONE] 1 BETA SUBCOMPLEX SUBUNIT 8, MITOCHONDRIAL"/>
    <property type="match status" value="1"/>
</dbReference>
<feature type="transmembrane region" description="Helical" evidence="2">
    <location>
        <begin position="108"/>
        <end position="128"/>
    </location>
</feature>
<name>G4TSF7_SERID</name>